<comment type="caution">
    <text evidence="2">The sequence shown here is derived from an EMBL/GenBank/DDBJ whole genome shotgun (WGS) entry which is preliminary data.</text>
</comment>
<name>A0A3N6PD02_NATCH</name>
<dbReference type="AlphaFoldDB" id="A0A3N6PD02"/>
<accession>A0A3N6PD02</accession>
<proteinExistence type="predicted"/>
<dbReference type="OrthoDB" id="204261at2157"/>
<feature type="region of interest" description="Disordered" evidence="1">
    <location>
        <begin position="63"/>
        <end position="203"/>
    </location>
</feature>
<reference evidence="2 3" key="1">
    <citation type="submission" date="2018-10" db="EMBL/GenBank/DDBJ databases">
        <title>Natrarchaeobius chitinivorans gen. nov., sp. nov., and Natrarchaeobius haloalkaliphilus sp. nov., alkaliphilic, chitin-utilizing haloarchaea from hypersaline alkaline lakes.</title>
        <authorList>
            <person name="Sorokin D.Y."/>
            <person name="Elcheninov A.G."/>
            <person name="Kostrikina N.A."/>
            <person name="Bale N.J."/>
            <person name="Sinninghe Damste J.S."/>
            <person name="Khijniak T.V."/>
            <person name="Kublanov I.V."/>
            <person name="Toshchakov S.V."/>
        </authorList>
    </citation>
    <scope>NUCLEOTIDE SEQUENCE [LARGE SCALE GENOMIC DNA]</scope>
    <source>
        <strain evidence="2 3">AArcht7</strain>
    </source>
</reference>
<organism evidence="2 3">
    <name type="scientific">Natrarchaeobius chitinivorans</name>
    <dbReference type="NCBI Taxonomy" id="1679083"/>
    <lineage>
        <taxon>Archaea</taxon>
        <taxon>Methanobacteriati</taxon>
        <taxon>Methanobacteriota</taxon>
        <taxon>Stenosarchaea group</taxon>
        <taxon>Halobacteria</taxon>
        <taxon>Halobacteriales</taxon>
        <taxon>Natrialbaceae</taxon>
        <taxon>Natrarchaeobius</taxon>
    </lineage>
</organism>
<protein>
    <submittedName>
        <fullName evidence="2">Uncharacterized protein</fullName>
    </submittedName>
</protein>
<feature type="compositionally biased region" description="Low complexity" evidence="1">
    <location>
        <begin position="114"/>
        <end position="138"/>
    </location>
</feature>
<keyword evidence="3" id="KW-1185">Reference proteome</keyword>
<evidence type="ECO:0000313" key="3">
    <source>
        <dbReference type="Proteomes" id="UP000281431"/>
    </source>
</evidence>
<evidence type="ECO:0000313" key="2">
    <source>
        <dbReference type="EMBL" id="RQG97459.1"/>
    </source>
</evidence>
<evidence type="ECO:0000256" key="1">
    <source>
        <dbReference type="SAM" id="MobiDB-lite"/>
    </source>
</evidence>
<dbReference type="EMBL" id="REFZ01000019">
    <property type="protein sequence ID" value="RQG97459.1"/>
    <property type="molecule type" value="Genomic_DNA"/>
</dbReference>
<sequence length="261" mass="27264">MRELRSCDFCDAEAVGAFEAVPAELDPADGERRRVVLCLDCRNRLETLLEPLLARLGVDADGESSGTVVASAGDSTERPERTGSSNATVSSPDADRSAGASSSGGITFDDDSAADATTESSEGGDPTTETTETDSSPTAADRSTAATDEFAAGRSSDATETIESVRPDATDETDDERDENGAADARASASTAAASTPDRPPRAYAKGVRLLRNRDFPMERDAVEQLIAGAYDLEAEDAGAIVDHAIENGEFADRNGTLHRP</sequence>
<feature type="compositionally biased region" description="Low complexity" evidence="1">
    <location>
        <begin position="182"/>
        <end position="197"/>
    </location>
</feature>
<gene>
    <name evidence="2" type="ORF">EA472_19040</name>
</gene>
<dbReference type="Proteomes" id="UP000281431">
    <property type="component" value="Unassembled WGS sequence"/>
</dbReference>